<evidence type="ECO:0000259" key="3">
    <source>
        <dbReference type="Pfam" id="PF16220"/>
    </source>
</evidence>
<keyword evidence="1" id="KW-1133">Transmembrane helix</keyword>
<dbReference type="PANTHER" id="PTHR30273:SF2">
    <property type="entry name" value="PROTEIN FECR"/>
    <property type="match status" value="1"/>
</dbReference>
<gene>
    <name evidence="4" type="ORF">ACFQ24_02855</name>
</gene>
<dbReference type="Pfam" id="PF16220">
    <property type="entry name" value="DUF4880"/>
    <property type="match status" value="1"/>
</dbReference>
<dbReference type="InterPro" id="IPR006860">
    <property type="entry name" value="FecR"/>
</dbReference>
<dbReference type="InterPro" id="IPR032623">
    <property type="entry name" value="FecR_N"/>
</dbReference>
<dbReference type="InterPro" id="IPR012373">
    <property type="entry name" value="Ferrdict_sens_TM"/>
</dbReference>
<keyword evidence="1" id="KW-0812">Transmembrane</keyword>
<accession>A0ABW3NYE7</accession>
<sequence>MTARSGMDEQVLDQAIAWQAALEQDDADWDAYLAWLEADPRHREAFDSIALVEAAITDNKEQIQNLLSPDPTISTIALPSRSRARWLWVGAIAASLAILIASPMFVRSSSDPVIYENGGSTNRSLSLTNGTDVILAPSSKIIVTGQDAGAIELAQGEAYFDVRHDPGRTLTVSAGSYRISDIGTRFSVNLARGTFRVGVAEGMVSVNAPGVAKPVRLDAGYQLVGGSGAITLAPVDVAQIGSWRSGRLSYTDAPLALVAADISRYSGKPVIVDPSVEKKHFSGSLVIGDGSKLVRDLADVMGIEAQSSGNAVRIGAVR</sequence>
<keyword evidence="1" id="KW-0472">Membrane</keyword>
<dbReference type="Pfam" id="PF04773">
    <property type="entry name" value="FecR"/>
    <property type="match status" value="1"/>
</dbReference>
<reference evidence="5" key="1">
    <citation type="journal article" date="2019" name="Int. J. Syst. Evol. Microbiol.">
        <title>The Global Catalogue of Microorganisms (GCM) 10K type strain sequencing project: providing services to taxonomists for standard genome sequencing and annotation.</title>
        <authorList>
            <consortium name="The Broad Institute Genomics Platform"/>
            <consortium name="The Broad Institute Genome Sequencing Center for Infectious Disease"/>
            <person name="Wu L."/>
            <person name="Ma J."/>
        </authorList>
    </citation>
    <scope>NUCLEOTIDE SEQUENCE [LARGE SCALE GENOMIC DNA]</scope>
    <source>
        <strain evidence="5">CCUG 54329</strain>
    </source>
</reference>
<comment type="caution">
    <text evidence="4">The sequence shown here is derived from an EMBL/GenBank/DDBJ whole genome shotgun (WGS) entry which is preliminary data.</text>
</comment>
<evidence type="ECO:0000259" key="2">
    <source>
        <dbReference type="Pfam" id="PF04773"/>
    </source>
</evidence>
<evidence type="ECO:0000313" key="5">
    <source>
        <dbReference type="Proteomes" id="UP001597203"/>
    </source>
</evidence>
<dbReference type="PIRSF" id="PIRSF018266">
    <property type="entry name" value="FecR"/>
    <property type="match status" value="1"/>
</dbReference>
<dbReference type="PANTHER" id="PTHR30273">
    <property type="entry name" value="PERIPLASMIC SIGNAL SENSOR AND SIGMA FACTOR ACTIVATOR FECR-RELATED"/>
    <property type="match status" value="1"/>
</dbReference>
<evidence type="ECO:0000313" key="4">
    <source>
        <dbReference type="EMBL" id="MFD1103855.1"/>
    </source>
</evidence>
<dbReference type="Gene3D" id="2.60.120.1440">
    <property type="match status" value="1"/>
</dbReference>
<name>A0ABW3NYE7_9SPHN</name>
<dbReference type="EMBL" id="JBHTLS010000009">
    <property type="protein sequence ID" value="MFD1103855.1"/>
    <property type="molecule type" value="Genomic_DNA"/>
</dbReference>
<dbReference type="RefSeq" id="WP_380908990.1">
    <property type="nucleotide sequence ID" value="NZ_JBHTLS010000009.1"/>
</dbReference>
<dbReference type="Proteomes" id="UP001597203">
    <property type="component" value="Unassembled WGS sequence"/>
</dbReference>
<keyword evidence="5" id="KW-1185">Reference proteome</keyword>
<proteinExistence type="predicted"/>
<feature type="transmembrane region" description="Helical" evidence="1">
    <location>
        <begin position="86"/>
        <end position="106"/>
    </location>
</feature>
<feature type="domain" description="FecR N-terminal" evidence="3">
    <location>
        <begin position="13"/>
        <end position="49"/>
    </location>
</feature>
<organism evidence="4 5">
    <name type="scientific">Sphingobium olei</name>
    <dbReference type="NCBI Taxonomy" id="420955"/>
    <lineage>
        <taxon>Bacteria</taxon>
        <taxon>Pseudomonadati</taxon>
        <taxon>Pseudomonadota</taxon>
        <taxon>Alphaproteobacteria</taxon>
        <taxon>Sphingomonadales</taxon>
        <taxon>Sphingomonadaceae</taxon>
        <taxon>Sphingobium</taxon>
    </lineage>
</organism>
<evidence type="ECO:0000256" key="1">
    <source>
        <dbReference type="SAM" id="Phobius"/>
    </source>
</evidence>
<protein>
    <submittedName>
        <fullName evidence="4">FecR family protein</fullName>
    </submittedName>
</protein>
<feature type="domain" description="FecR protein" evidence="2">
    <location>
        <begin position="122"/>
        <end position="204"/>
    </location>
</feature>